<evidence type="ECO:0000313" key="9">
    <source>
        <dbReference type="EMBL" id="CAB4918235.1"/>
    </source>
</evidence>
<accession>A0A6J6ZAT5</accession>
<dbReference type="InterPro" id="IPR029056">
    <property type="entry name" value="Ribokinase-like"/>
</dbReference>
<evidence type="ECO:0000256" key="1">
    <source>
        <dbReference type="ARBA" id="ARBA00010688"/>
    </source>
</evidence>
<dbReference type="EMBL" id="CAFAAV010000079">
    <property type="protein sequence ID" value="CAB4817935.1"/>
    <property type="molecule type" value="Genomic_DNA"/>
</dbReference>
<evidence type="ECO:0000313" key="7">
    <source>
        <dbReference type="EMBL" id="CAB4817935.1"/>
    </source>
</evidence>
<dbReference type="InterPro" id="IPR011611">
    <property type="entry name" value="PfkB_dom"/>
</dbReference>
<feature type="domain" description="Carbohydrate kinase PfkB" evidence="4">
    <location>
        <begin position="22"/>
        <end position="280"/>
    </location>
</feature>
<comment type="similarity">
    <text evidence="1">Belongs to the carbohydrate kinase PfkB family.</text>
</comment>
<dbReference type="SUPFAM" id="SSF53613">
    <property type="entry name" value="Ribokinase-like"/>
    <property type="match status" value="1"/>
</dbReference>
<dbReference type="EMBL" id="CAESGF010000003">
    <property type="protein sequence ID" value="CAB4362855.1"/>
    <property type="molecule type" value="Genomic_DNA"/>
</dbReference>
<evidence type="ECO:0000256" key="3">
    <source>
        <dbReference type="ARBA" id="ARBA00022777"/>
    </source>
</evidence>
<dbReference type="InterPro" id="IPR002173">
    <property type="entry name" value="Carboh/pur_kinase_PfkB_CS"/>
</dbReference>
<gene>
    <name evidence="6" type="ORF">UFOPK2656_00643</name>
    <name evidence="7" type="ORF">UFOPK3099_01212</name>
    <name evidence="8" type="ORF">UFOPK3267_00802</name>
    <name evidence="9" type="ORF">UFOPK3651_00681</name>
    <name evidence="10" type="ORF">UFOPK3931_01432</name>
    <name evidence="5" type="ORF">UFOPK4189_00641</name>
</gene>
<dbReference type="AlphaFoldDB" id="A0A6J6ZAT5"/>
<proteinExistence type="inferred from homology"/>
<sequence length="286" mass="29588">MLGAVGDLLEDVVVRLHETVNHASDTQATVLRRRGGSAANVVEAAVRAGAPARFIGQVGGDGVGQWLTDQLVALGAEVVVRREGRTGTIIVLLDVNGERTMLADRATATELSPPDPVWLDGLHTLHLPFYSLEIEPLASTSMTLAAMAKQRGLTVSIDMSSAAVLERYGVPRALSVIRFLQPTVVLANELEAQVLGEGLRPERLGGAMVIVKRGAEPAIVHRAGGASVEVPAVLVPGVSDTTGAGDAFAAGLLIALARGDDAIAAVHNGHVVAAAAVRRASLLPEA</sequence>
<organism evidence="7">
    <name type="scientific">freshwater metagenome</name>
    <dbReference type="NCBI Taxonomy" id="449393"/>
    <lineage>
        <taxon>unclassified sequences</taxon>
        <taxon>metagenomes</taxon>
        <taxon>ecological metagenomes</taxon>
    </lineage>
</organism>
<evidence type="ECO:0000256" key="2">
    <source>
        <dbReference type="ARBA" id="ARBA00022679"/>
    </source>
</evidence>
<dbReference type="GO" id="GO:0016301">
    <property type="term" value="F:kinase activity"/>
    <property type="evidence" value="ECO:0007669"/>
    <property type="project" value="UniProtKB-KW"/>
</dbReference>
<dbReference type="Gene3D" id="3.40.1190.20">
    <property type="match status" value="1"/>
</dbReference>
<dbReference type="Pfam" id="PF00294">
    <property type="entry name" value="PfkB"/>
    <property type="match status" value="1"/>
</dbReference>
<dbReference type="PROSITE" id="PS00584">
    <property type="entry name" value="PFKB_KINASES_2"/>
    <property type="match status" value="1"/>
</dbReference>
<evidence type="ECO:0000313" key="8">
    <source>
        <dbReference type="EMBL" id="CAB4848877.1"/>
    </source>
</evidence>
<name>A0A6J6ZAT5_9ZZZZ</name>
<dbReference type="EMBL" id="CAFBMT010000003">
    <property type="protein sequence ID" value="CAB4918235.1"/>
    <property type="molecule type" value="Genomic_DNA"/>
</dbReference>
<keyword evidence="3" id="KW-0418">Kinase</keyword>
<evidence type="ECO:0000313" key="5">
    <source>
        <dbReference type="EMBL" id="CAB4362855.1"/>
    </source>
</evidence>
<keyword evidence="2" id="KW-0808">Transferase</keyword>
<evidence type="ECO:0000313" key="6">
    <source>
        <dbReference type="EMBL" id="CAB4710573.1"/>
    </source>
</evidence>
<dbReference type="EMBL" id="CAFBIY010000031">
    <property type="protein sequence ID" value="CAB4848877.1"/>
    <property type="molecule type" value="Genomic_DNA"/>
</dbReference>
<dbReference type="PANTHER" id="PTHR43320">
    <property type="entry name" value="SUGAR KINASE"/>
    <property type="match status" value="1"/>
</dbReference>
<dbReference type="EMBL" id="CAFBOL010000033">
    <property type="protein sequence ID" value="CAB4990424.1"/>
    <property type="molecule type" value="Genomic_DNA"/>
</dbReference>
<dbReference type="InterPro" id="IPR052700">
    <property type="entry name" value="Carb_kinase_PfkB-like"/>
</dbReference>
<evidence type="ECO:0000259" key="4">
    <source>
        <dbReference type="Pfam" id="PF00294"/>
    </source>
</evidence>
<protein>
    <submittedName>
        <fullName evidence="7">Unannotated protein</fullName>
    </submittedName>
</protein>
<evidence type="ECO:0000313" key="10">
    <source>
        <dbReference type="EMBL" id="CAB4990424.1"/>
    </source>
</evidence>
<reference evidence="7" key="1">
    <citation type="submission" date="2020-05" db="EMBL/GenBank/DDBJ databases">
        <authorList>
            <person name="Chiriac C."/>
            <person name="Salcher M."/>
            <person name="Ghai R."/>
            <person name="Kavagutti S V."/>
        </authorList>
    </citation>
    <scope>NUCLEOTIDE SEQUENCE</scope>
</reference>
<dbReference type="PANTHER" id="PTHR43320:SF3">
    <property type="entry name" value="CARBOHYDRATE KINASE PFKB DOMAIN-CONTAINING PROTEIN"/>
    <property type="match status" value="1"/>
</dbReference>
<dbReference type="EMBL" id="CAEZYF010000003">
    <property type="protein sequence ID" value="CAB4710573.1"/>
    <property type="molecule type" value="Genomic_DNA"/>
</dbReference>